<evidence type="ECO:0000256" key="1">
    <source>
        <dbReference type="ARBA" id="ARBA00009998"/>
    </source>
</evidence>
<dbReference type="Gene3D" id="1.10.287.1040">
    <property type="entry name" value="Exonuclease VII, small subunit"/>
    <property type="match status" value="1"/>
</dbReference>
<sequence>MPKKLLKNKQNSFSEQLKKLEEIVLLMEQKDVDLEDSVVKLEEGLKLAEKLKAILQKTENKIVSLKNKYRQN</sequence>
<dbReference type="GO" id="GO:0006308">
    <property type="term" value="P:DNA catabolic process"/>
    <property type="evidence" value="ECO:0007669"/>
    <property type="project" value="UniProtKB-UniRule"/>
</dbReference>
<evidence type="ECO:0000256" key="7">
    <source>
        <dbReference type="SAM" id="Coils"/>
    </source>
</evidence>
<evidence type="ECO:0000256" key="2">
    <source>
        <dbReference type="ARBA" id="ARBA00022490"/>
    </source>
</evidence>
<evidence type="ECO:0000256" key="6">
    <source>
        <dbReference type="HAMAP-Rule" id="MF_00337"/>
    </source>
</evidence>
<keyword evidence="5 6" id="KW-0269">Exonuclease</keyword>
<dbReference type="GO" id="GO:0008855">
    <property type="term" value="F:exodeoxyribonuclease VII activity"/>
    <property type="evidence" value="ECO:0007669"/>
    <property type="project" value="UniProtKB-UniRule"/>
</dbReference>
<comment type="caution">
    <text evidence="8">The sequence shown here is derived from an EMBL/GenBank/DDBJ whole genome shotgun (WGS) entry which is preliminary data.</text>
</comment>
<dbReference type="InterPro" id="IPR037004">
    <property type="entry name" value="Exonuc_VII_ssu_sf"/>
</dbReference>
<keyword evidence="4 6" id="KW-0378">Hydrolase</keyword>
<dbReference type="NCBIfam" id="TIGR01280">
    <property type="entry name" value="xseB"/>
    <property type="match status" value="1"/>
</dbReference>
<dbReference type="Pfam" id="PF02609">
    <property type="entry name" value="Exonuc_VII_S"/>
    <property type="match status" value="1"/>
</dbReference>
<evidence type="ECO:0000256" key="4">
    <source>
        <dbReference type="ARBA" id="ARBA00022801"/>
    </source>
</evidence>
<gene>
    <name evidence="6" type="primary">xseB</name>
    <name evidence="8" type="ORF">A2319_02120</name>
</gene>
<dbReference type="AlphaFoldDB" id="A0A1G2BE66"/>
<reference evidence="8 9" key="1">
    <citation type="journal article" date="2016" name="Nat. Commun.">
        <title>Thousands of microbial genomes shed light on interconnected biogeochemical processes in an aquifer system.</title>
        <authorList>
            <person name="Anantharaman K."/>
            <person name="Brown C.T."/>
            <person name="Hug L.A."/>
            <person name="Sharon I."/>
            <person name="Castelle C.J."/>
            <person name="Probst A.J."/>
            <person name="Thomas B.C."/>
            <person name="Singh A."/>
            <person name="Wilkins M.J."/>
            <person name="Karaoz U."/>
            <person name="Brodie E.L."/>
            <person name="Williams K.H."/>
            <person name="Hubbard S.S."/>
            <person name="Banfield J.F."/>
        </authorList>
    </citation>
    <scope>NUCLEOTIDE SEQUENCE [LARGE SCALE GENOMIC DNA]</scope>
</reference>
<dbReference type="GO" id="GO:0005829">
    <property type="term" value="C:cytosol"/>
    <property type="evidence" value="ECO:0007669"/>
    <property type="project" value="TreeGrafter"/>
</dbReference>
<comment type="similarity">
    <text evidence="1 6">Belongs to the XseB family.</text>
</comment>
<dbReference type="Proteomes" id="UP000176420">
    <property type="component" value="Unassembled WGS sequence"/>
</dbReference>
<accession>A0A1G2BE66</accession>
<protein>
    <recommendedName>
        <fullName evidence="6">Exodeoxyribonuclease 7 small subunit</fullName>
        <ecNumber evidence="6">3.1.11.6</ecNumber>
    </recommendedName>
    <alternativeName>
        <fullName evidence="6">Exodeoxyribonuclease VII small subunit</fullName>
        <shortName evidence="6">Exonuclease VII small subunit</shortName>
    </alternativeName>
</protein>
<organism evidence="8 9">
    <name type="scientific">Candidatus Kerfeldbacteria bacterium RIFOXYB2_FULL_38_14</name>
    <dbReference type="NCBI Taxonomy" id="1798547"/>
    <lineage>
        <taxon>Bacteria</taxon>
        <taxon>Candidatus Kerfeldiibacteriota</taxon>
    </lineage>
</organism>
<keyword evidence="2 6" id="KW-0963">Cytoplasm</keyword>
<comment type="function">
    <text evidence="6">Bidirectionally degrades single-stranded DNA into large acid-insoluble oligonucleotides, which are then degraded further into small acid-soluble oligonucleotides.</text>
</comment>
<evidence type="ECO:0000256" key="3">
    <source>
        <dbReference type="ARBA" id="ARBA00022722"/>
    </source>
</evidence>
<dbReference type="EC" id="3.1.11.6" evidence="6"/>
<proteinExistence type="inferred from homology"/>
<dbReference type="PANTHER" id="PTHR34137:SF1">
    <property type="entry name" value="EXODEOXYRIBONUCLEASE 7 SMALL SUBUNIT"/>
    <property type="match status" value="1"/>
</dbReference>
<dbReference type="PANTHER" id="PTHR34137">
    <property type="entry name" value="EXODEOXYRIBONUCLEASE 7 SMALL SUBUNIT"/>
    <property type="match status" value="1"/>
</dbReference>
<dbReference type="GO" id="GO:0009318">
    <property type="term" value="C:exodeoxyribonuclease VII complex"/>
    <property type="evidence" value="ECO:0007669"/>
    <property type="project" value="UniProtKB-UniRule"/>
</dbReference>
<name>A0A1G2BE66_9BACT</name>
<dbReference type="InterPro" id="IPR003761">
    <property type="entry name" value="Exonuc_VII_S"/>
</dbReference>
<comment type="subunit">
    <text evidence="6">Heterooligomer composed of large and small subunits.</text>
</comment>
<keyword evidence="7" id="KW-0175">Coiled coil</keyword>
<comment type="subcellular location">
    <subcellularLocation>
        <location evidence="6">Cytoplasm</location>
    </subcellularLocation>
</comment>
<keyword evidence="3 6" id="KW-0540">Nuclease</keyword>
<feature type="coiled-coil region" evidence="7">
    <location>
        <begin position="3"/>
        <end position="68"/>
    </location>
</feature>
<dbReference type="SUPFAM" id="SSF116842">
    <property type="entry name" value="XseB-like"/>
    <property type="match status" value="1"/>
</dbReference>
<dbReference type="EMBL" id="MHKI01000018">
    <property type="protein sequence ID" value="OGY86540.1"/>
    <property type="molecule type" value="Genomic_DNA"/>
</dbReference>
<dbReference type="HAMAP" id="MF_00337">
    <property type="entry name" value="Exonuc_7_S"/>
    <property type="match status" value="1"/>
</dbReference>
<evidence type="ECO:0000313" key="9">
    <source>
        <dbReference type="Proteomes" id="UP000176420"/>
    </source>
</evidence>
<comment type="catalytic activity">
    <reaction evidence="6">
        <text>Exonucleolytic cleavage in either 5'- to 3'- or 3'- to 5'-direction to yield nucleoside 5'-phosphates.</text>
        <dbReference type="EC" id="3.1.11.6"/>
    </reaction>
</comment>
<evidence type="ECO:0000313" key="8">
    <source>
        <dbReference type="EMBL" id="OGY86540.1"/>
    </source>
</evidence>
<evidence type="ECO:0000256" key="5">
    <source>
        <dbReference type="ARBA" id="ARBA00022839"/>
    </source>
</evidence>